<gene>
    <name evidence="2" type="ORF">INT46_006495</name>
</gene>
<evidence type="ECO:0000313" key="3">
    <source>
        <dbReference type="Proteomes" id="UP000650833"/>
    </source>
</evidence>
<accession>A0A8H7V492</accession>
<organism evidence="2 3">
    <name type="scientific">Mucor plumbeus</name>
    <dbReference type="NCBI Taxonomy" id="97098"/>
    <lineage>
        <taxon>Eukaryota</taxon>
        <taxon>Fungi</taxon>
        <taxon>Fungi incertae sedis</taxon>
        <taxon>Mucoromycota</taxon>
        <taxon>Mucoromycotina</taxon>
        <taxon>Mucoromycetes</taxon>
        <taxon>Mucorales</taxon>
        <taxon>Mucorineae</taxon>
        <taxon>Mucoraceae</taxon>
        <taxon>Mucor</taxon>
    </lineage>
</organism>
<sequence>MSVVTITTKVMSPSSYPIMTENRMEEFNTCLQQGNNSYSPYHRTTTPHLKTPLSACSIVDDDEQIKRNKLIQAATNRLHQKRLEIKFQAMMAQIVEMQSQLDIIKMDTSTSLQLLPSSNISESQLLHFEKRLVHHKMELQHILQCKKEDAEPIDKKPSYFSSPSYLASSISSLLSLCSKDSNNNKDSVLKEEESDYSILGGSTHYHQKRRKRRHHQQKKEQHGCMQNSAPTITSTLSSLTISDFNATLTSYDSSEDYDNSNESIVSSFDCYDSTDNSILVQPLHQEFDTDVENRHELLALHSIFQSAVHFEREKKEEQDRNALDDVLSFLNEISSNSNDDIFIQDIYKILDHQKQQIAQKLPVAASTSTSTSTIASSSILNTLKYLLSKGLQWIRFTIVMALAIIINLKKGPKPFLL</sequence>
<keyword evidence="3" id="KW-1185">Reference proteome</keyword>
<evidence type="ECO:0000256" key="1">
    <source>
        <dbReference type="SAM" id="MobiDB-lite"/>
    </source>
</evidence>
<feature type="region of interest" description="Disordered" evidence="1">
    <location>
        <begin position="199"/>
        <end position="229"/>
    </location>
</feature>
<dbReference type="OrthoDB" id="2232221at2759"/>
<proteinExistence type="predicted"/>
<dbReference type="AlphaFoldDB" id="A0A8H7V492"/>
<reference evidence="2" key="1">
    <citation type="submission" date="2020-12" db="EMBL/GenBank/DDBJ databases">
        <title>Metabolic potential, ecology and presence of endohyphal bacteria is reflected in genomic diversity of Mucoromycotina.</title>
        <authorList>
            <person name="Muszewska A."/>
            <person name="Okrasinska A."/>
            <person name="Steczkiewicz K."/>
            <person name="Drgas O."/>
            <person name="Orlowska M."/>
            <person name="Perlinska-Lenart U."/>
            <person name="Aleksandrzak-Piekarczyk T."/>
            <person name="Szatraj K."/>
            <person name="Zielenkiewicz U."/>
            <person name="Pilsyk S."/>
            <person name="Malc E."/>
            <person name="Mieczkowski P."/>
            <person name="Kruszewska J.S."/>
            <person name="Biernat P."/>
            <person name="Pawlowska J."/>
        </authorList>
    </citation>
    <scope>NUCLEOTIDE SEQUENCE</scope>
    <source>
        <strain evidence="2">CBS 226.32</strain>
    </source>
</reference>
<evidence type="ECO:0000313" key="2">
    <source>
        <dbReference type="EMBL" id="KAG2202823.1"/>
    </source>
</evidence>
<feature type="compositionally biased region" description="Basic residues" evidence="1">
    <location>
        <begin position="205"/>
        <end position="217"/>
    </location>
</feature>
<protein>
    <submittedName>
        <fullName evidence="2">Uncharacterized protein</fullName>
    </submittedName>
</protein>
<dbReference type="Proteomes" id="UP000650833">
    <property type="component" value="Unassembled WGS sequence"/>
</dbReference>
<name>A0A8H7V492_9FUNG</name>
<comment type="caution">
    <text evidence="2">The sequence shown here is derived from an EMBL/GenBank/DDBJ whole genome shotgun (WGS) entry which is preliminary data.</text>
</comment>
<dbReference type="EMBL" id="JAEPRC010000248">
    <property type="protein sequence ID" value="KAG2202823.1"/>
    <property type="molecule type" value="Genomic_DNA"/>
</dbReference>